<dbReference type="PANTHER" id="PTHR33121">
    <property type="entry name" value="CYCLIC DI-GMP PHOSPHODIESTERASE PDEF"/>
    <property type="match status" value="1"/>
</dbReference>
<feature type="domain" description="GGDEF" evidence="2">
    <location>
        <begin position="157"/>
        <end position="289"/>
    </location>
</feature>
<dbReference type="Proteomes" id="UP000245488">
    <property type="component" value="Chromosome"/>
</dbReference>
<sequence length="553" mass="63844">MPRTGLNDTISRIFDTFVVVSKSRYAVVYDIFNHYARWSTNAVEFFGLSGEYIENADDDWHKRIHPDDRKNYEQRITAMIAGINQEAPMEYRAMDKNGEYVACSSKGTIIKDYSGRPAYLAFFITNHGIVSNRDPITDTDNLYQLFNELRQRRDRKQKSVVLVIDTIRFDDINRTYGYSFGNQLLRAQADLFSNLVKSDGKIYRGDGTSLVAITGSLSLDEVRRLYSRMREQLKTAFYVAGTRVPVSIAGGIVVVENFALDEHTIYTSAKYALDVSKDMNHGGLVVYHNEHQEQNARRIELLDAIRADIMNRCEGFYLVYQPIVSSKDNHMIGAEVLIRWKSEKYGEVMPDTFIPLLENDSVFFELGNWILEQAFNETRGIVAVFPDFMLNINLTFMQLERSEFRTSLMELLRRTRFPVKNLTLELTKRCRDMSREHLKSQVDFMKSLGSQIALDVEDFSSLDLLRLLPIDLIKIDRRFLRDIDKNLVNQYIVEAMSGFAHNMNVHVALTGIENAEMLGFVRDKFPADSFQGYYYSKPVSIEELKKLPLYHAT</sequence>
<dbReference type="InterPro" id="IPR029787">
    <property type="entry name" value="Nucleotide_cyclase"/>
</dbReference>
<dbReference type="SUPFAM" id="SSF55785">
    <property type="entry name" value="PYP-like sensor domain (PAS domain)"/>
    <property type="match status" value="1"/>
</dbReference>
<evidence type="ECO:0000313" key="4">
    <source>
        <dbReference type="EMBL" id="SER51219.1"/>
    </source>
</evidence>
<dbReference type="InterPro" id="IPR043128">
    <property type="entry name" value="Rev_trsase/Diguanyl_cyclase"/>
</dbReference>
<evidence type="ECO:0000313" key="5">
    <source>
        <dbReference type="Proteomes" id="UP000182584"/>
    </source>
</evidence>
<dbReference type="PROSITE" id="PS50883">
    <property type="entry name" value="EAL"/>
    <property type="match status" value="1"/>
</dbReference>
<dbReference type="SMART" id="SM00052">
    <property type="entry name" value="EAL"/>
    <property type="match status" value="1"/>
</dbReference>
<dbReference type="PANTHER" id="PTHR33121:SF70">
    <property type="entry name" value="SIGNALING PROTEIN YKOW"/>
    <property type="match status" value="1"/>
</dbReference>
<dbReference type="Gene3D" id="3.20.20.450">
    <property type="entry name" value="EAL domain"/>
    <property type="match status" value="1"/>
</dbReference>
<evidence type="ECO:0000313" key="3">
    <source>
        <dbReference type="EMBL" id="PWT27354.1"/>
    </source>
</evidence>
<dbReference type="GO" id="GO:0071111">
    <property type="term" value="F:cyclic-guanylate-specific phosphodiesterase activity"/>
    <property type="evidence" value="ECO:0007669"/>
    <property type="project" value="InterPro"/>
</dbReference>
<accession>A0A1H9PTW7</accession>
<dbReference type="PROSITE" id="PS50887">
    <property type="entry name" value="GGDEF"/>
    <property type="match status" value="1"/>
</dbReference>
<dbReference type="InterPro" id="IPR035919">
    <property type="entry name" value="EAL_sf"/>
</dbReference>
<reference evidence="3 6" key="2">
    <citation type="submission" date="2017-09" db="EMBL/GenBank/DDBJ databases">
        <title>High-quality draft genome sequence of Butyrivibrio fibrisolvens INBov1, isolated from cow rumen.</title>
        <authorList>
            <person name="Rodriguez Hernaez J."/>
            <person name="Rivarola M."/>
            <person name="Paniego N."/>
            <person name="Cravero S."/>
            <person name="Ceron Cucchi M."/>
            <person name="Martinez M.C."/>
        </authorList>
    </citation>
    <scope>NUCLEOTIDE SEQUENCE [LARGE SCALE GENOMIC DNA]</scope>
    <source>
        <strain evidence="3 6">INBov1</strain>
    </source>
</reference>
<evidence type="ECO:0000313" key="6">
    <source>
        <dbReference type="Proteomes" id="UP000245488"/>
    </source>
</evidence>
<dbReference type="InterPro" id="IPR001633">
    <property type="entry name" value="EAL_dom"/>
</dbReference>
<dbReference type="InterPro" id="IPR000160">
    <property type="entry name" value="GGDEF_dom"/>
</dbReference>
<dbReference type="eggNOG" id="COG2199">
    <property type="taxonomic scope" value="Bacteria"/>
</dbReference>
<evidence type="ECO:0000259" key="2">
    <source>
        <dbReference type="PROSITE" id="PS50887"/>
    </source>
</evidence>
<dbReference type="SUPFAM" id="SSF141868">
    <property type="entry name" value="EAL domain-like"/>
    <property type="match status" value="1"/>
</dbReference>
<dbReference type="Gene3D" id="3.30.450.20">
    <property type="entry name" value="PAS domain"/>
    <property type="match status" value="1"/>
</dbReference>
<dbReference type="eggNOG" id="COG2200">
    <property type="taxonomic scope" value="Bacteria"/>
</dbReference>
<dbReference type="InterPro" id="IPR050706">
    <property type="entry name" value="Cyclic-di-GMP_PDE-like"/>
</dbReference>
<dbReference type="InterPro" id="IPR013655">
    <property type="entry name" value="PAS_fold_3"/>
</dbReference>
<dbReference type="CDD" id="cd01948">
    <property type="entry name" value="EAL"/>
    <property type="match status" value="1"/>
</dbReference>
<organism evidence="4 5">
    <name type="scientific">Butyrivibrio fibrisolvens</name>
    <dbReference type="NCBI Taxonomy" id="831"/>
    <lineage>
        <taxon>Bacteria</taxon>
        <taxon>Bacillati</taxon>
        <taxon>Bacillota</taxon>
        <taxon>Clostridia</taxon>
        <taxon>Lachnospirales</taxon>
        <taxon>Lachnospiraceae</taxon>
        <taxon>Butyrivibrio</taxon>
    </lineage>
</organism>
<dbReference type="Proteomes" id="UP000182584">
    <property type="component" value="Unassembled WGS sequence"/>
</dbReference>
<dbReference type="InterPro" id="IPR035965">
    <property type="entry name" value="PAS-like_dom_sf"/>
</dbReference>
<evidence type="ECO:0000259" key="1">
    <source>
        <dbReference type="PROSITE" id="PS50883"/>
    </source>
</evidence>
<dbReference type="Pfam" id="PF00563">
    <property type="entry name" value="EAL"/>
    <property type="match status" value="1"/>
</dbReference>
<proteinExistence type="predicted"/>
<dbReference type="SMART" id="SM00267">
    <property type="entry name" value="GGDEF"/>
    <property type="match status" value="1"/>
</dbReference>
<protein>
    <submittedName>
        <fullName evidence="4">Diguanylate cyclase (GGDEF) domain-containing protein</fullName>
    </submittedName>
    <submittedName>
        <fullName evidence="3">GGDEF domain-containing protein</fullName>
    </submittedName>
</protein>
<feature type="domain" description="EAL" evidence="1">
    <location>
        <begin position="298"/>
        <end position="552"/>
    </location>
</feature>
<name>A0A1H9PTW7_BUTFI</name>
<dbReference type="SUPFAM" id="SSF55073">
    <property type="entry name" value="Nucleotide cyclase"/>
    <property type="match status" value="1"/>
</dbReference>
<dbReference type="RefSeq" id="WP_027205382.1">
    <property type="nucleotide sequence ID" value="NZ_CM009896.1"/>
</dbReference>
<dbReference type="Gene3D" id="3.30.70.270">
    <property type="match status" value="1"/>
</dbReference>
<gene>
    <name evidence="3" type="ORF">CPT75_09720</name>
    <name evidence="4" type="ORF">SAMN04487884_106133</name>
</gene>
<dbReference type="EMBL" id="FOGJ01000006">
    <property type="protein sequence ID" value="SER51219.1"/>
    <property type="molecule type" value="Genomic_DNA"/>
</dbReference>
<dbReference type="OrthoDB" id="9805474at2"/>
<reference evidence="4 5" key="1">
    <citation type="submission" date="2016-10" db="EMBL/GenBank/DDBJ databases">
        <authorList>
            <person name="de Groot N.N."/>
        </authorList>
    </citation>
    <scope>NUCLEOTIDE SEQUENCE [LARGE SCALE GENOMIC DNA]</scope>
    <source>
        <strain evidence="4 5">AR40</strain>
    </source>
</reference>
<dbReference type="Pfam" id="PF00990">
    <property type="entry name" value="GGDEF"/>
    <property type="match status" value="1"/>
</dbReference>
<dbReference type="AlphaFoldDB" id="A0A1H9PTW7"/>
<keyword evidence="6" id="KW-1185">Reference proteome</keyword>
<dbReference type="EMBL" id="NXNG01000001">
    <property type="protein sequence ID" value="PWT27354.1"/>
    <property type="molecule type" value="Genomic_DNA"/>
</dbReference>
<dbReference type="Pfam" id="PF08447">
    <property type="entry name" value="PAS_3"/>
    <property type="match status" value="1"/>
</dbReference>